<keyword evidence="2" id="KW-0539">Nucleus</keyword>
<evidence type="ECO:0000313" key="5">
    <source>
        <dbReference type="EMBL" id="USW56263.1"/>
    </source>
</evidence>
<dbReference type="Proteomes" id="UP001056384">
    <property type="component" value="Chromosome 8"/>
</dbReference>
<dbReference type="GO" id="GO:0008270">
    <property type="term" value="F:zinc ion binding"/>
    <property type="evidence" value="ECO:0007669"/>
    <property type="project" value="InterPro"/>
</dbReference>
<feature type="domain" description="Zn(2)-C6 fungal-type" evidence="4">
    <location>
        <begin position="125"/>
        <end position="154"/>
    </location>
</feature>
<dbReference type="PANTHER" id="PTHR37534:SF38">
    <property type="entry name" value="ZN(2)-C6 FUNGAL-TYPE DOMAIN-CONTAINING PROTEIN"/>
    <property type="match status" value="1"/>
</dbReference>
<evidence type="ECO:0000259" key="4">
    <source>
        <dbReference type="PROSITE" id="PS50048"/>
    </source>
</evidence>
<dbReference type="InterPro" id="IPR036864">
    <property type="entry name" value="Zn2-C6_fun-type_DNA-bd_sf"/>
</dbReference>
<dbReference type="InterPro" id="IPR021858">
    <property type="entry name" value="Fun_TF"/>
</dbReference>
<accession>A0A9Q9B2B0</accession>
<gene>
    <name evidence="5" type="ORF">Slin15195_G095820</name>
</gene>
<keyword evidence="6" id="KW-1185">Reference proteome</keyword>
<reference evidence="5" key="1">
    <citation type="submission" date="2022-06" db="EMBL/GenBank/DDBJ databases">
        <title>Complete genome sequences of two strains of the flax pathogen Septoria linicola.</title>
        <authorList>
            <person name="Lapalu N."/>
            <person name="Simon A."/>
            <person name="Demenou B."/>
            <person name="Paumier D."/>
            <person name="Guillot M.-P."/>
            <person name="Gout L."/>
            <person name="Valade R."/>
        </authorList>
    </citation>
    <scope>NUCLEOTIDE SEQUENCE</scope>
    <source>
        <strain evidence="5">SE15195</strain>
    </source>
</reference>
<dbReference type="Pfam" id="PF00172">
    <property type="entry name" value="Zn_clus"/>
    <property type="match status" value="1"/>
</dbReference>
<protein>
    <submittedName>
        <fullName evidence="5">Zn(2)-C6 fungal-type DNA-binding domain, fungal transcription factor</fullName>
    </submittedName>
</protein>
<name>A0A9Q9B2B0_9PEZI</name>
<evidence type="ECO:0000256" key="1">
    <source>
        <dbReference type="ARBA" id="ARBA00004123"/>
    </source>
</evidence>
<dbReference type="InterPro" id="IPR001138">
    <property type="entry name" value="Zn2Cys6_DnaBD"/>
</dbReference>
<dbReference type="GO" id="GO:0045944">
    <property type="term" value="P:positive regulation of transcription by RNA polymerase II"/>
    <property type="evidence" value="ECO:0007669"/>
    <property type="project" value="TreeGrafter"/>
</dbReference>
<dbReference type="Pfam" id="PF11951">
    <property type="entry name" value="Fungal_trans_2"/>
    <property type="match status" value="1"/>
</dbReference>
<keyword evidence="5" id="KW-0238">DNA-binding</keyword>
<comment type="subcellular location">
    <subcellularLocation>
        <location evidence="1">Nucleus</location>
    </subcellularLocation>
</comment>
<feature type="compositionally biased region" description="Basic residues" evidence="3">
    <location>
        <begin position="100"/>
        <end position="109"/>
    </location>
</feature>
<dbReference type="SUPFAM" id="SSF57701">
    <property type="entry name" value="Zn2/Cys6 DNA-binding domain"/>
    <property type="match status" value="1"/>
</dbReference>
<dbReference type="AlphaFoldDB" id="A0A9Q9B2B0"/>
<evidence type="ECO:0000256" key="2">
    <source>
        <dbReference type="ARBA" id="ARBA00023242"/>
    </source>
</evidence>
<dbReference type="PROSITE" id="PS00463">
    <property type="entry name" value="ZN2_CY6_FUNGAL_1"/>
    <property type="match status" value="1"/>
</dbReference>
<dbReference type="PANTHER" id="PTHR37534">
    <property type="entry name" value="TRANSCRIPTIONAL ACTIVATOR PROTEIN UGA3"/>
    <property type="match status" value="1"/>
</dbReference>
<dbReference type="EMBL" id="CP099425">
    <property type="protein sequence ID" value="USW56263.1"/>
    <property type="molecule type" value="Genomic_DNA"/>
</dbReference>
<dbReference type="OrthoDB" id="5333823at2759"/>
<dbReference type="PROSITE" id="PS50048">
    <property type="entry name" value="ZN2_CY6_FUNGAL_2"/>
    <property type="match status" value="1"/>
</dbReference>
<organism evidence="5 6">
    <name type="scientific">Septoria linicola</name>
    <dbReference type="NCBI Taxonomy" id="215465"/>
    <lineage>
        <taxon>Eukaryota</taxon>
        <taxon>Fungi</taxon>
        <taxon>Dikarya</taxon>
        <taxon>Ascomycota</taxon>
        <taxon>Pezizomycotina</taxon>
        <taxon>Dothideomycetes</taxon>
        <taxon>Dothideomycetidae</taxon>
        <taxon>Mycosphaerellales</taxon>
        <taxon>Mycosphaerellaceae</taxon>
        <taxon>Septoria</taxon>
    </lineage>
</organism>
<evidence type="ECO:0000256" key="3">
    <source>
        <dbReference type="SAM" id="MobiDB-lite"/>
    </source>
</evidence>
<evidence type="ECO:0000313" key="6">
    <source>
        <dbReference type="Proteomes" id="UP001056384"/>
    </source>
</evidence>
<dbReference type="CDD" id="cd00067">
    <property type="entry name" value="GAL4"/>
    <property type="match status" value="1"/>
</dbReference>
<dbReference type="Gene3D" id="4.10.240.10">
    <property type="entry name" value="Zn(2)-C6 fungal-type DNA-binding domain"/>
    <property type="match status" value="1"/>
</dbReference>
<dbReference type="GO" id="GO:0005634">
    <property type="term" value="C:nucleus"/>
    <property type="evidence" value="ECO:0007669"/>
    <property type="project" value="UniProtKB-SubCell"/>
</dbReference>
<feature type="region of interest" description="Disordered" evidence="3">
    <location>
        <begin position="95"/>
        <end position="119"/>
    </location>
</feature>
<dbReference type="SMART" id="SM00066">
    <property type="entry name" value="GAL4"/>
    <property type="match status" value="1"/>
</dbReference>
<sequence length="574" mass="65278">MAITTLTPPESINFELNNERRKSIASCSQYTTYSSSNPSPELTSPTYSAYSKDAIITRASNSVADSPPHVQPKLEEFEDGAGTLSKLDQLEDAKISTTLPRKRGRPRKHPIVEQKKSAHARSKTGCGTCRRRKKKCDEARPSCQNCEKNNVICSGYDEKKIWRSGKQKAMEVRQPAPIPSLPQAYAGVDTTMDYKFLEYFTNRLATVLSVTDNYNPFEKVIVPMAMDHEGLMASLLYLSGSCMVVNASEPSEEMLSRQAHHNSKAMMVLNESLVQLQLGEPKVINAARPTEGDPSIAATLLLCLQTVCGGTLNGMWRHHVQAMKVLLSHESSTFLDVRFRRFVLEFLLYHDYSSSVTSLTNPLDHHSIQLMEDLRSPEMAQPEAATLLGVMDGLFEFISRIRFLRDEIRQKRHQGIMGGNYGSAWLLQEELSKWQCLYPQGTPRYWASLLYRQCVFLYLHRTIRESKPCLQFKRGVDQGLEYLRQLPLDHDDDATQSILLMPLFLLGCSAFEPEQRPEITQAFEGLQKWSTLGNIRYAKVIVEEIWVMMDNGRAEETWDWESIIARRGWDFLIT</sequence>
<proteinExistence type="predicted"/>
<dbReference type="GO" id="GO:0000976">
    <property type="term" value="F:transcription cis-regulatory region binding"/>
    <property type="evidence" value="ECO:0007669"/>
    <property type="project" value="TreeGrafter"/>
</dbReference>
<dbReference type="GO" id="GO:0000981">
    <property type="term" value="F:DNA-binding transcription factor activity, RNA polymerase II-specific"/>
    <property type="evidence" value="ECO:0007669"/>
    <property type="project" value="InterPro"/>
</dbReference>